<keyword evidence="3" id="KW-1185">Reference proteome</keyword>
<evidence type="ECO:0000256" key="1">
    <source>
        <dbReference type="SAM" id="SignalP"/>
    </source>
</evidence>
<organism evidence="2 3">
    <name type="scientific">Arachis hypogaea</name>
    <name type="common">Peanut</name>
    <dbReference type="NCBI Taxonomy" id="3818"/>
    <lineage>
        <taxon>Eukaryota</taxon>
        <taxon>Viridiplantae</taxon>
        <taxon>Streptophyta</taxon>
        <taxon>Embryophyta</taxon>
        <taxon>Tracheophyta</taxon>
        <taxon>Spermatophyta</taxon>
        <taxon>Magnoliopsida</taxon>
        <taxon>eudicotyledons</taxon>
        <taxon>Gunneridae</taxon>
        <taxon>Pentapetalae</taxon>
        <taxon>rosids</taxon>
        <taxon>fabids</taxon>
        <taxon>Fabales</taxon>
        <taxon>Fabaceae</taxon>
        <taxon>Papilionoideae</taxon>
        <taxon>50 kb inversion clade</taxon>
        <taxon>dalbergioids sensu lato</taxon>
        <taxon>Dalbergieae</taxon>
        <taxon>Pterocarpus clade</taxon>
        <taxon>Arachis</taxon>
    </lineage>
</organism>
<sequence>MSLAIVVSMKLLISVYSLLREFARSAPTTTTASNKELQCNSRILASAKSLRNHNEGSSYIRGLNPRSLSEKGGHLLFELRLIGIN</sequence>
<feature type="signal peptide" evidence="1">
    <location>
        <begin position="1"/>
        <end position="25"/>
    </location>
</feature>
<evidence type="ECO:0000313" key="3">
    <source>
        <dbReference type="Proteomes" id="UP000289738"/>
    </source>
</evidence>
<keyword evidence="1" id="KW-0732">Signal</keyword>
<accession>A0A445A2V3</accession>
<proteinExistence type="predicted"/>
<gene>
    <name evidence="2" type="ORF">Ahy_B03g066007</name>
</gene>
<dbReference type="AlphaFoldDB" id="A0A445A2V3"/>
<evidence type="ECO:0000313" key="2">
    <source>
        <dbReference type="EMBL" id="RYR20774.1"/>
    </source>
</evidence>
<dbReference type="Proteomes" id="UP000289738">
    <property type="component" value="Chromosome B03"/>
</dbReference>
<dbReference type="EMBL" id="SDMP01000013">
    <property type="protein sequence ID" value="RYR20774.1"/>
    <property type="molecule type" value="Genomic_DNA"/>
</dbReference>
<protein>
    <submittedName>
        <fullName evidence="2">Uncharacterized protein</fullName>
    </submittedName>
</protein>
<comment type="caution">
    <text evidence="2">The sequence shown here is derived from an EMBL/GenBank/DDBJ whole genome shotgun (WGS) entry which is preliminary data.</text>
</comment>
<reference evidence="2 3" key="1">
    <citation type="submission" date="2019-01" db="EMBL/GenBank/DDBJ databases">
        <title>Sequencing of cultivated peanut Arachis hypogaea provides insights into genome evolution and oil improvement.</title>
        <authorList>
            <person name="Chen X."/>
        </authorList>
    </citation>
    <scope>NUCLEOTIDE SEQUENCE [LARGE SCALE GENOMIC DNA]</scope>
    <source>
        <strain evidence="3">cv. Fuhuasheng</strain>
        <tissue evidence="2">Leaves</tissue>
    </source>
</reference>
<feature type="chain" id="PRO_5019162253" evidence="1">
    <location>
        <begin position="26"/>
        <end position="85"/>
    </location>
</feature>
<name>A0A445A2V3_ARAHY</name>